<dbReference type="CDD" id="cd00038">
    <property type="entry name" value="CAP_ED"/>
    <property type="match status" value="3"/>
</dbReference>
<organism evidence="3 4">
    <name type="scientific">Cymbomonas tetramitiformis</name>
    <dbReference type="NCBI Taxonomy" id="36881"/>
    <lineage>
        <taxon>Eukaryota</taxon>
        <taxon>Viridiplantae</taxon>
        <taxon>Chlorophyta</taxon>
        <taxon>Pyramimonadophyceae</taxon>
        <taxon>Pyramimonadales</taxon>
        <taxon>Pyramimonadaceae</taxon>
        <taxon>Cymbomonas</taxon>
    </lineage>
</organism>
<feature type="region of interest" description="Disordered" evidence="1">
    <location>
        <begin position="1547"/>
        <end position="1638"/>
    </location>
</feature>
<feature type="region of interest" description="Disordered" evidence="1">
    <location>
        <begin position="1658"/>
        <end position="1805"/>
    </location>
</feature>
<dbReference type="SUPFAM" id="SSF51206">
    <property type="entry name" value="cAMP-binding domain-like"/>
    <property type="match status" value="4"/>
</dbReference>
<feature type="region of interest" description="Disordered" evidence="1">
    <location>
        <begin position="993"/>
        <end position="1064"/>
    </location>
</feature>
<proteinExistence type="predicted"/>
<feature type="compositionally biased region" description="Polar residues" evidence="1">
    <location>
        <begin position="1337"/>
        <end position="1363"/>
    </location>
</feature>
<dbReference type="PANTHER" id="PTHR23011">
    <property type="entry name" value="CYCLIC NUCLEOTIDE-BINDING DOMAIN CONTAINING PROTEIN"/>
    <property type="match status" value="1"/>
</dbReference>
<feature type="compositionally biased region" description="Basic and acidic residues" evidence="1">
    <location>
        <begin position="36"/>
        <end position="50"/>
    </location>
</feature>
<dbReference type="Proteomes" id="UP001190700">
    <property type="component" value="Unassembled WGS sequence"/>
</dbReference>
<feature type="compositionally biased region" description="Polar residues" evidence="1">
    <location>
        <begin position="1123"/>
        <end position="1143"/>
    </location>
</feature>
<feature type="compositionally biased region" description="Low complexity" evidence="1">
    <location>
        <begin position="1026"/>
        <end position="1050"/>
    </location>
</feature>
<name>A0AAE0BMM0_9CHLO</name>
<dbReference type="PROSITE" id="PS50042">
    <property type="entry name" value="CNMP_BINDING_3"/>
    <property type="match status" value="3"/>
</dbReference>
<evidence type="ECO:0000313" key="4">
    <source>
        <dbReference type="Proteomes" id="UP001190700"/>
    </source>
</evidence>
<accession>A0AAE0BMM0</accession>
<comment type="caution">
    <text evidence="3">The sequence shown here is derived from an EMBL/GenBank/DDBJ whole genome shotgun (WGS) entry which is preliminary data.</text>
</comment>
<feature type="compositionally biased region" description="Low complexity" evidence="1">
    <location>
        <begin position="1678"/>
        <end position="1697"/>
    </location>
</feature>
<feature type="compositionally biased region" description="Low complexity" evidence="1">
    <location>
        <begin position="1705"/>
        <end position="1739"/>
    </location>
</feature>
<feature type="compositionally biased region" description="Low complexity" evidence="1">
    <location>
        <begin position="1755"/>
        <end position="1771"/>
    </location>
</feature>
<dbReference type="InterPro" id="IPR014710">
    <property type="entry name" value="RmlC-like_jellyroll"/>
</dbReference>
<feature type="region of interest" description="Disordered" evidence="1">
    <location>
        <begin position="1178"/>
        <end position="1278"/>
    </location>
</feature>
<reference evidence="3 4" key="1">
    <citation type="journal article" date="2015" name="Genome Biol. Evol.">
        <title>Comparative Genomics of a Bacterivorous Green Alga Reveals Evolutionary Causalities and Consequences of Phago-Mixotrophic Mode of Nutrition.</title>
        <authorList>
            <person name="Burns J.A."/>
            <person name="Paasch A."/>
            <person name="Narechania A."/>
            <person name="Kim E."/>
        </authorList>
    </citation>
    <scope>NUCLEOTIDE SEQUENCE [LARGE SCALE GENOMIC DNA]</scope>
    <source>
        <strain evidence="3 4">PLY_AMNH</strain>
    </source>
</reference>
<feature type="domain" description="Cyclic nucleotide-binding" evidence="2">
    <location>
        <begin position="274"/>
        <end position="386"/>
    </location>
</feature>
<protein>
    <recommendedName>
        <fullName evidence="2">Cyclic nucleotide-binding domain-containing protein</fullName>
    </recommendedName>
</protein>
<feature type="domain" description="Cyclic nucleotide-binding" evidence="2">
    <location>
        <begin position="702"/>
        <end position="760"/>
    </location>
</feature>
<feature type="compositionally biased region" description="Polar residues" evidence="1">
    <location>
        <begin position="1265"/>
        <end position="1276"/>
    </location>
</feature>
<feature type="compositionally biased region" description="Basic and acidic residues" evidence="1">
    <location>
        <begin position="997"/>
        <end position="1006"/>
    </location>
</feature>
<evidence type="ECO:0000259" key="2">
    <source>
        <dbReference type="PROSITE" id="PS50042"/>
    </source>
</evidence>
<feature type="region of interest" description="Disordered" evidence="1">
    <location>
        <begin position="1"/>
        <end position="105"/>
    </location>
</feature>
<feature type="compositionally biased region" description="Polar residues" evidence="1">
    <location>
        <begin position="1247"/>
        <end position="1256"/>
    </location>
</feature>
<feature type="compositionally biased region" description="Low complexity" evidence="1">
    <location>
        <begin position="1203"/>
        <end position="1238"/>
    </location>
</feature>
<feature type="region of interest" description="Disordered" evidence="1">
    <location>
        <begin position="1337"/>
        <end position="1485"/>
    </location>
</feature>
<dbReference type="InterPro" id="IPR018490">
    <property type="entry name" value="cNMP-bd_dom_sf"/>
</dbReference>
<feature type="compositionally biased region" description="Low complexity" evidence="1">
    <location>
        <begin position="1"/>
        <end position="35"/>
    </location>
</feature>
<evidence type="ECO:0000256" key="1">
    <source>
        <dbReference type="SAM" id="MobiDB-lite"/>
    </source>
</evidence>
<feature type="compositionally biased region" description="Polar residues" evidence="1">
    <location>
        <begin position="1443"/>
        <end position="1455"/>
    </location>
</feature>
<dbReference type="SMART" id="SM00100">
    <property type="entry name" value="cNMP"/>
    <property type="match status" value="2"/>
</dbReference>
<feature type="region of interest" description="Disordered" evidence="1">
    <location>
        <begin position="1111"/>
        <end position="1146"/>
    </location>
</feature>
<feature type="compositionally biased region" description="Low complexity" evidence="1">
    <location>
        <begin position="1790"/>
        <end position="1805"/>
    </location>
</feature>
<sequence>MSTNRSSSASSPAVSPPRSSTSKSPRISSSKSPQRISERKSPPRDSRSDSPKLTSPQHISQWKKEVSSAGGHSAVNDAEGARPRSVTTIAGERPPRRSVGQAGRPAVTVMPLRDRQDENPLLTEDFEFEDFDEEEVKAPAPRVHASRTANPWISGLCSGTLISRMKAEAKARMERGDANSDSAMPKPREYKMPVVFQISHAEEAGADVSPLMEEVNKESEVKVPKKRGFRRTVSLRMHKVTVSAEVTKAMSIPPEERSERQKLALLKFSTSHEAFSKLPPRISEMVASYLIYENYSPNTVLMRQGDEGSEMYVIFSGDITVLISKNPKLIPRNSSTAATTEELAAYGSTVAILEPGSMIGEMASTVILKTRTATLVTRNLCELGKLHWGRIPPNMLKAHTNLVGNGRSESAYFQSLQMDPAQGRTESELNILSDLMQCYPFFAQFSTTALLRICRSVFLQEYPKNHVIFIQGQENTQLQVIMRGSVMEHQAGRFQGKSAEDKLAISMKLKEVAIMANNMHLFTASAFTKNFGPPMSAITPGDGFGASQGTPQCPATYVTQDYVITLCIEWSHIKSAIGGQKFLLQPEKIRRILLKDPKDRHVTDVTTVSEMANSSSFFGTLNRKRQKYLCQFGRYTSLRKGELLYLQGDEVAGAEGSFYLVVSGSICLCVLPNSLPDLDQVLAFDPEKTSVSAVFGPRASLLSSGAGFGELSLISGLPRIGSAVANEYTQLMVVSRDVFEDSITEEEKQEAKDKMHFIEAHAPHIIQNYPKHGLAALFYRLERRSIPAKTVICREGKPLDGLGFLASGEVRSQPSDGIPGLALCSFNQSDWFDAAHIPVGLEWAGTPLVKLVMNVKPADSGATGLTRLEVAKINVGEYFGEFSFMGEQGAATPAPYDIIAYTKLVLYHLPTKAKAIVEEKFLQALKAEALQKLRWRADVFKKMVQARAVNRTEVVLPTEPGMIAHQPRTPSAVDGKPAVLNLLSSFTPAELGLDPRCMQDPDDHIPQAHLPPYPRASLPKKGPAGLSLDLPQSDDAPPSPASSSPRGTPSTPTPVAPQGDSRQVTNYVKRWWDIQERNRAWNEKVLAGISEGNLPSGGGHGRVATISEGIPEDEESEVDGSPPGSNNQGPVLQQHGLGTSKQTVKPELKMPVAIPEGTMTSLVSAFQNLPTRCHVPTASAEDAMVPNPVLSTSTRLQPDPARGRSASRPGSGIGSSRPGSAAVSAVSGSRPGSASGSAYGMSRPGSAASTPVTTRPGSAVVVHSPQRNTAPGTSKAATEGLAQASIPIVGTLAGSADNDIMLTMFDDVLKDPGAAAARPKSGNDTARSKRIDAATANLQQKSGAATSRHMSGTPTSRPSSGAATTRDLPMSGAATTRSTSGSGSWQTTTSTVFRPADFHTRVVTPSAKARLSPAPDQEPSAAGEKPSGVQEGWSDWGRLEGGASTNRPAAHSTQAMPGRADAATPDGIPARTPGTAAGDEAAAASREEAFMRKLSLMQAQNEYAKLCELGMGAKGQKKVRSEEGAHHGGAAVTLCKEEGRLSGLYGEGYQGGGLRPKASGPAQRTRAAPLSSAQGGRPFVDEQEFDEENESDSQAESVPKVPLQISGESMEFTKPPELLKQTQRAVNPPTFQGRPEEDYVESMSEYYKRFQPKTKSSYALYRQMPDGTLQPVSLPGGARASSSRPSSAVSSVSSHRSIPVTPWDTTEPSTPHTTATANEAELSHSRSSPSLSAPASSEAPKSRRASQDETRRRGAATTSATSSATPTGTTRGKNRAVTVRSEAPSVQGGLSSRASSARSPSLRSKLSSTATLFSASPEAAYLRSVHAGKTVHESQRRSTEIRSAISSWKSQLVSSNSSPRKKPSSATDHAFKPFGNRTPVTSPFERASTARAHLSSPAPSFSHDKQHTFHLFSQVHSDYELPSTGSMPNLHFSGKML</sequence>
<feature type="compositionally biased region" description="Low complexity" evidence="1">
    <location>
        <begin position="1371"/>
        <end position="1391"/>
    </location>
</feature>
<keyword evidence="4" id="KW-1185">Reference proteome</keyword>
<dbReference type="EMBL" id="LGRX02033936">
    <property type="protein sequence ID" value="KAK3239381.1"/>
    <property type="molecule type" value="Genomic_DNA"/>
</dbReference>
<gene>
    <name evidence="3" type="ORF">CYMTET_50693</name>
</gene>
<dbReference type="InterPro" id="IPR000595">
    <property type="entry name" value="cNMP-bd_dom"/>
</dbReference>
<dbReference type="Gene3D" id="2.60.120.10">
    <property type="entry name" value="Jelly Rolls"/>
    <property type="match status" value="4"/>
</dbReference>
<dbReference type="PANTHER" id="PTHR23011:SF28">
    <property type="entry name" value="CYCLIC NUCLEOTIDE-BINDING DOMAIN CONTAINING PROTEIN"/>
    <property type="match status" value="1"/>
</dbReference>
<feature type="region of interest" description="Disordered" evidence="1">
    <location>
        <begin position="1848"/>
        <end position="1882"/>
    </location>
</feature>
<feature type="compositionally biased region" description="Acidic residues" evidence="1">
    <location>
        <begin position="1581"/>
        <end position="1593"/>
    </location>
</feature>
<feature type="domain" description="Cyclic nucleotide-binding" evidence="2">
    <location>
        <begin position="441"/>
        <end position="528"/>
    </location>
</feature>
<evidence type="ECO:0000313" key="3">
    <source>
        <dbReference type="EMBL" id="KAK3239381.1"/>
    </source>
</evidence>